<evidence type="ECO:0000256" key="3">
    <source>
        <dbReference type="ARBA" id="ARBA00023163"/>
    </source>
</evidence>
<dbReference type="InterPro" id="IPR001647">
    <property type="entry name" value="HTH_TetR"/>
</dbReference>
<evidence type="ECO:0000259" key="6">
    <source>
        <dbReference type="PROSITE" id="PS50977"/>
    </source>
</evidence>
<feature type="region of interest" description="Disordered" evidence="5">
    <location>
        <begin position="1"/>
        <end position="68"/>
    </location>
</feature>
<dbReference type="AlphaFoldDB" id="A0A5N8WXB1"/>
<dbReference type="Gene3D" id="1.10.10.60">
    <property type="entry name" value="Homeodomain-like"/>
    <property type="match status" value="1"/>
</dbReference>
<dbReference type="SUPFAM" id="SSF46689">
    <property type="entry name" value="Homeodomain-like"/>
    <property type="match status" value="1"/>
</dbReference>
<dbReference type="InterPro" id="IPR011075">
    <property type="entry name" value="TetR_C"/>
</dbReference>
<dbReference type="GO" id="GO:0000976">
    <property type="term" value="F:transcription cis-regulatory region binding"/>
    <property type="evidence" value="ECO:0007669"/>
    <property type="project" value="TreeGrafter"/>
</dbReference>
<gene>
    <name evidence="7" type="ORF">FPZ41_22625</name>
</gene>
<accession>A0A5N8WXB1</accession>
<evidence type="ECO:0000313" key="8">
    <source>
        <dbReference type="Proteomes" id="UP000373149"/>
    </source>
</evidence>
<evidence type="ECO:0000256" key="1">
    <source>
        <dbReference type="ARBA" id="ARBA00023015"/>
    </source>
</evidence>
<protein>
    <submittedName>
        <fullName evidence="7">TetR/AcrR family transcriptional regulator</fullName>
    </submittedName>
</protein>
<dbReference type="PROSITE" id="PS01081">
    <property type="entry name" value="HTH_TETR_1"/>
    <property type="match status" value="1"/>
</dbReference>
<evidence type="ECO:0000313" key="7">
    <source>
        <dbReference type="EMBL" id="MPY51198.1"/>
    </source>
</evidence>
<keyword evidence="2 4" id="KW-0238">DNA-binding</keyword>
<evidence type="ECO:0000256" key="2">
    <source>
        <dbReference type="ARBA" id="ARBA00023125"/>
    </source>
</evidence>
<dbReference type="Gene3D" id="1.10.357.10">
    <property type="entry name" value="Tetracycline Repressor, domain 2"/>
    <property type="match status" value="1"/>
</dbReference>
<dbReference type="PROSITE" id="PS50977">
    <property type="entry name" value="HTH_TETR_2"/>
    <property type="match status" value="1"/>
</dbReference>
<evidence type="ECO:0000256" key="4">
    <source>
        <dbReference type="PROSITE-ProRule" id="PRU00335"/>
    </source>
</evidence>
<feature type="DNA-binding region" description="H-T-H motif" evidence="4">
    <location>
        <begin position="138"/>
        <end position="157"/>
    </location>
</feature>
<feature type="compositionally biased region" description="Gly residues" evidence="5">
    <location>
        <begin position="38"/>
        <end position="54"/>
    </location>
</feature>
<comment type="caution">
    <text evidence="7">The sequence shown here is derived from an EMBL/GenBank/DDBJ whole genome shotgun (WGS) entry which is preliminary data.</text>
</comment>
<dbReference type="InterPro" id="IPR050109">
    <property type="entry name" value="HTH-type_TetR-like_transc_reg"/>
</dbReference>
<evidence type="ECO:0000256" key="5">
    <source>
        <dbReference type="SAM" id="MobiDB-lite"/>
    </source>
</evidence>
<dbReference type="SUPFAM" id="SSF48498">
    <property type="entry name" value="Tetracyclin repressor-like, C-terminal domain"/>
    <property type="match status" value="1"/>
</dbReference>
<sequence>MRHLSASFTKCRRSKGPCRERLSRGPGPSEAAADLPGRGRGGLPTRACGGGPGRSDGTARDRTWSGGERLRCSPRRRERVARGTVREVSFAVASGAAEGAEAGQRGLRKVPLSDPGRRREVLDAVLALLAEVGYERLTMDLVAQRARASKATLYQRWPTKARLTVAALEQHRPQITDHDTGSFLGDLRHLLASWLAGWTELDRGLVIALLEGSRTDAELARLRHERLHRPLRQAAESLVERARRRGEIPRGVDPELLVEMPFSVVLTHVLIEGEAPDITLVDRIVDRVLAPLLGTAPPEAAGP</sequence>
<dbReference type="Pfam" id="PF16859">
    <property type="entry name" value="TetR_C_11"/>
    <property type="match status" value="1"/>
</dbReference>
<reference evidence="7 8" key="1">
    <citation type="submission" date="2019-09" db="EMBL/GenBank/DDBJ databases">
        <authorList>
            <person name="Duangmal K."/>
            <person name="Teo W.F.A."/>
            <person name="Lipun K."/>
        </authorList>
    </citation>
    <scope>NUCLEOTIDE SEQUENCE [LARGE SCALE GENOMIC DNA]</scope>
    <source>
        <strain evidence="7 8">K1PN6</strain>
    </source>
</reference>
<feature type="compositionally biased region" description="Basic and acidic residues" evidence="5">
    <location>
        <begin position="57"/>
        <end position="68"/>
    </location>
</feature>
<dbReference type="InterPro" id="IPR023772">
    <property type="entry name" value="DNA-bd_HTH_TetR-type_CS"/>
</dbReference>
<proteinExistence type="predicted"/>
<dbReference type="GO" id="GO:0003700">
    <property type="term" value="F:DNA-binding transcription factor activity"/>
    <property type="evidence" value="ECO:0007669"/>
    <property type="project" value="TreeGrafter"/>
</dbReference>
<keyword evidence="1" id="KW-0805">Transcription regulation</keyword>
<keyword evidence="3" id="KW-0804">Transcription</keyword>
<dbReference type="InterPro" id="IPR036271">
    <property type="entry name" value="Tet_transcr_reg_TetR-rel_C_sf"/>
</dbReference>
<dbReference type="PRINTS" id="PR00455">
    <property type="entry name" value="HTHTETR"/>
</dbReference>
<dbReference type="Proteomes" id="UP000373149">
    <property type="component" value="Unassembled WGS sequence"/>
</dbReference>
<dbReference type="PANTHER" id="PTHR30055">
    <property type="entry name" value="HTH-TYPE TRANSCRIPTIONAL REGULATOR RUTR"/>
    <property type="match status" value="1"/>
</dbReference>
<dbReference type="EMBL" id="VMNX01000087">
    <property type="protein sequence ID" value="MPY51198.1"/>
    <property type="molecule type" value="Genomic_DNA"/>
</dbReference>
<dbReference type="InterPro" id="IPR009057">
    <property type="entry name" value="Homeodomain-like_sf"/>
</dbReference>
<feature type="domain" description="HTH tetR-type" evidence="6">
    <location>
        <begin position="115"/>
        <end position="175"/>
    </location>
</feature>
<dbReference type="Pfam" id="PF00440">
    <property type="entry name" value="TetR_N"/>
    <property type="match status" value="1"/>
</dbReference>
<organism evidence="7 8">
    <name type="scientific">Streptomyces acidicola</name>
    <dbReference type="NCBI Taxonomy" id="2596892"/>
    <lineage>
        <taxon>Bacteria</taxon>
        <taxon>Bacillati</taxon>
        <taxon>Actinomycetota</taxon>
        <taxon>Actinomycetes</taxon>
        <taxon>Kitasatosporales</taxon>
        <taxon>Streptomycetaceae</taxon>
        <taxon>Streptomyces</taxon>
    </lineage>
</organism>
<name>A0A5N8WXB1_9ACTN</name>
<dbReference type="PANTHER" id="PTHR30055:SF149">
    <property type="entry name" value="TETR-FAMILY TRANSCRIPTIONAL REGULATOR"/>
    <property type="match status" value="1"/>
</dbReference>
<keyword evidence="8" id="KW-1185">Reference proteome</keyword>